<protein>
    <submittedName>
        <fullName evidence="1">Uncharacterized protein</fullName>
    </submittedName>
</protein>
<dbReference type="AlphaFoldDB" id="M4DVD3"/>
<name>M4DVD3_BRACM</name>
<dbReference type="EnsemblPlants" id="Bra020477.1">
    <property type="protein sequence ID" value="Bra020477.1-P"/>
    <property type="gene ID" value="Bra020477"/>
</dbReference>
<reference evidence="1 2" key="1">
    <citation type="journal article" date="2011" name="Nat. Genet.">
        <title>The genome of the mesopolyploid crop species Brassica rapa.</title>
        <authorList>
            <consortium name="Brassica rapa Genome Sequencing Project Consortium"/>
            <person name="Wang X."/>
            <person name="Wang H."/>
            <person name="Wang J."/>
            <person name="Sun R."/>
            <person name="Wu J."/>
            <person name="Liu S."/>
            <person name="Bai Y."/>
            <person name="Mun J.H."/>
            <person name="Bancroft I."/>
            <person name="Cheng F."/>
            <person name="Huang S."/>
            <person name="Li X."/>
            <person name="Hua W."/>
            <person name="Wang J."/>
            <person name="Wang X."/>
            <person name="Freeling M."/>
            <person name="Pires J.C."/>
            <person name="Paterson A.H."/>
            <person name="Chalhoub B."/>
            <person name="Wang B."/>
            <person name="Hayward A."/>
            <person name="Sharpe A.G."/>
            <person name="Park B.S."/>
            <person name="Weisshaar B."/>
            <person name="Liu B."/>
            <person name="Li B."/>
            <person name="Liu B."/>
            <person name="Tong C."/>
            <person name="Song C."/>
            <person name="Duran C."/>
            <person name="Peng C."/>
            <person name="Geng C."/>
            <person name="Koh C."/>
            <person name="Lin C."/>
            <person name="Edwards D."/>
            <person name="Mu D."/>
            <person name="Shen D."/>
            <person name="Soumpourou E."/>
            <person name="Li F."/>
            <person name="Fraser F."/>
            <person name="Conant G."/>
            <person name="Lassalle G."/>
            <person name="King G.J."/>
            <person name="Bonnema G."/>
            <person name="Tang H."/>
            <person name="Wang H."/>
            <person name="Belcram H."/>
            <person name="Zhou H."/>
            <person name="Hirakawa H."/>
            <person name="Abe H."/>
            <person name="Guo H."/>
            <person name="Wang H."/>
            <person name="Jin H."/>
            <person name="Parkin I.A."/>
            <person name="Batley J."/>
            <person name="Kim J.S."/>
            <person name="Just J."/>
            <person name="Li J."/>
            <person name="Xu J."/>
            <person name="Deng J."/>
            <person name="Kim J.A."/>
            <person name="Li J."/>
            <person name="Yu J."/>
            <person name="Meng J."/>
            <person name="Wang J."/>
            <person name="Min J."/>
            <person name="Poulain J."/>
            <person name="Wang J."/>
            <person name="Hatakeyama K."/>
            <person name="Wu K."/>
            <person name="Wang L."/>
            <person name="Fang L."/>
            <person name="Trick M."/>
            <person name="Links M.G."/>
            <person name="Zhao M."/>
            <person name="Jin M."/>
            <person name="Ramchiary N."/>
            <person name="Drou N."/>
            <person name="Berkman P.J."/>
            <person name="Cai Q."/>
            <person name="Huang Q."/>
            <person name="Li R."/>
            <person name="Tabata S."/>
            <person name="Cheng S."/>
            <person name="Zhang S."/>
            <person name="Zhang S."/>
            <person name="Huang S."/>
            <person name="Sato S."/>
            <person name="Sun S."/>
            <person name="Kwon S.J."/>
            <person name="Choi S.R."/>
            <person name="Lee T.H."/>
            <person name="Fan W."/>
            <person name="Zhao X."/>
            <person name="Tan X."/>
            <person name="Xu X."/>
            <person name="Wang Y."/>
            <person name="Qiu Y."/>
            <person name="Yin Y."/>
            <person name="Li Y."/>
            <person name="Du Y."/>
            <person name="Liao Y."/>
            <person name="Lim Y."/>
            <person name="Narusaka Y."/>
            <person name="Wang Y."/>
            <person name="Wang Z."/>
            <person name="Li Z."/>
            <person name="Wang Z."/>
            <person name="Xiong Z."/>
            <person name="Zhang Z."/>
        </authorList>
    </citation>
    <scope>NUCLEOTIDE SEQUENCE [LARGE SCALE GENOMIC DNA]</scope>
    <source>
        <strain evidence="1 2">cv. Chiifu-401-42</strain>
    </source>
</reference>
<dbReference type="Gramene" id="Bra020477.1">
    <property type="protein sequence ID" value="Bra020477.1-P"/>
    <property type="gene ID" value="Bra020477"/>
</dbReference>
<reference evidence="1 2" key="2">
    <citation type="journal article" date="2018" name="Hortic Res">
        <title>Improved Brassica rapa reference genome by single-molecule sequencing and chromosome conformation capture technologies.</title>
        <authorList>
            <person name="Zhang L."/>
            <person name="Cai X."/>
            <person name="Wu J."/>
            <person name="Liu M."/>
            <person name="Grob S."/>
            <person name="Cheng F."/>
            <person name="Liang J."/>
            <person name="Cai C."/>
            <person name="Liu Z."/>
            <person name="Liu B."/>
            <person name="Wang F."/>
            <person name="Li S."/>
            <person name="Liu F."/>
            <person name="Li X."/>
            <person name="Cheng L."/>
            <person name="Yang W."/>
            <person name="Li M.H."/>
            <person name="Grossniklaus U."/>
            <person name="Zheng H."/>
            <person name="Wang X."/>
        </authorList>
    </citation>
    <scope>NUCLEOTIDE SEQUENCE [LARGE SCALE GENOMIC DNA]</scope>
    <source>
        <strain evidence="1 2">cv. Chiifu-401-42</strain>
    </source>
</reference>
<evidence type="ECO:0000313" key="1">
    <source>
        <dbReference type="EnsemblPlants" id="Bra020477.1-P"/>
    </source>
</evidence>
<organism evidence="1 2">
    <name type="scientific">Brassica campestris</name>
    <name type="common">Field mustard</name>
    <dbReference type="NCBI Taxonomy" id="3711"/>
    <lineage>
        <taxon>Eukaryota</taxon>
        <taxon>Viridiplantae</taxon>
        <taxon>Streptophyta</taxon>
        <taxon>Embryophyta</taxon>
        <taxon>Tracheophyta</taxon>
        <taxon>Spermatophyta</taxon>
        <taxon>Magnoliopsida</taxon>
        <taxon>eudicotyledons</taxon>
        <taxon>Gunneridae</taxon>
        <taxon>Pentapetalae</taxon>
        <taxon>rosids</taxon>
        <taxon>malvids</taxon>
        <taxon>Brassicales</taxon>
        <taxon>Brassicaceae</taxon>
        <taxon>Brassiceae</taxon>
        <taxon>Brassica</taxon>
    </lineage>
</organism>
<evidence type="ECO:0000313" key="2">
    <source>
        <dbReference type="Proteomes" id="UP000011750"/>
    </source>
</evidence>
<dbReference type="InParanoid" id="M4DVD3"/>
<sequence>MGINERVKKTFNAKAQTRLLDTVSNRKSDWIVKRTHKNKAGQFPDVRSEQIFNDLVGHVEDRQTQQSTNGLAVTLSTLEVGKIYEEVVPKKKRRTLENGSINDAPKVISSYGQRREDEVTQLRNELDSTRSSCGWSRGLLGRYSGDKSGMGVLVEEHAMKKSHFR</sequence>
<dbReference type="Proteomes" id="UP000011750">
    <property type="component" value="Chromosome A02"/>
</dbReference>
<dbReference type="HOGENOM" id="CLU_1613145_0_0_1"/>
<reference evidence="1" key="3">
    <citation type="submission" date="2023-03" db="UniProtKB">
        <authorList>
            <consortium name="EnsemblPlants"/>
        </authorList>
    </citation>
    <scope>IDENTIFICATION</scope>
    <source>
        <strain evidence="1">cv. Chiifu-401-42</strain>
    </source>
</reference>
<dbReference type="OMA" id="DWIVKRT"/>
<proteinExistence type="predicted"/>
<keyword evidence="2" id="KW-1185">Reference proteome</keyword>
<accession>M4DVD3</accession>